<reference evidence="1 2" key="1">
    <citation type="submission" date="2019-03" db="EMBL/GenBank/DDBJ databases">
        <title>First draft genome of Liparis tanakae, snailfish: a comprehensive survey of snailfish specific genes.</title>
        <authorList>
            <person name="Kim W."/>
            <person name="Song I."/>
            <person name="Jeong J.-H."/>
            <person name="Kim D."/>
            <person name="Kim S."/>
            <person name="Ryu S."/>
            <person name="Song J.Y."/>
            <person name="Lee S.K."/>
        </authorList>
    </citation>
    <scope>NUCLEOTIDE SEQUENCE [LARGE SCALE GENOMIC DNA]</scope>
    <source>
        <tissue evidence="1">Muscle</tissue>
    </source>
</reference>
<accession>A0A4Z2F1U6</accession>
<protein>
    <submittedName>
        <fullName evidence="1">Uncharacterized protein</fullName>
    </submittedName>
</protein>
<dbReference type="EMBL" id="SRLO01001919">
    <property type="protein sequence ID" value="TNN34644.1"/>
    <property type="molecule type" value="Genomic_DNA"/>
</dbReference>
<comment type="caution">
    <text evidence="1">The sequence shown here is derived from an EMBL/GenBank/DDBJ whole genome shotgun (WGS) entry which is preliminary data.</text>
</comment>
<dbReference type="Proteomes" id="UP000314294">
    <property type="component" value="Unassembled WGS sequence"/>
</dbReference>
<sequence>MGNTVKIERVRKEGKSKAVKTVHPEQNSQAHPMLMFLIRIPGPFRNPRYRTRTEAGRRRAALVAKKATLIEIPTVDRWQSKELEELEEEEELADMSAECGGLRRRKGKPSPVDTHLIRVFVGSRRPPASPNSPTRGMERVLQENMRTVLRFSDLSLTCLNKGMKSSEFSVTASLVIRS</sequence>
<name>A0A4Z2F1U6_9TELE</name>
<keyword evidence="2" id="KW-1185">Reference proteome</keyword>
<proteinExistence type="predicted"/>
<dbReference type="AlphaFoldDB" id="A0A4Z2F1U6"/>
<evidence type="ECO:0000313" key="2">
    <source>
        <dbReference type="Proteomes" id="UP000314294"/>
    </source>
</evidence>
<organism evidence="1 2">
    <name type="scientific">Liparis tanakae</name>
    <name type="common">Tanaka's snailfish</name>
    <dbReference type="NCBI Taxonomy" id="230148"/>
    <lineage>
        <taxon>Eukaryota</taxon>
        <taxon>Metazoa</taxon>
        <taxon>Chordata</taxon>
        <taxon>Craniata</taxon>
        <taxon>Vertebrata</taxon>
        <taxon>Euteleostomi</taxon>
        <taxon>Actinopterygii</taxon>
        <taxon>Neopterygii</taxon>
        <taxon>Teleostei</taxon>
        <taxon>Neoteleostei</taxon>
        <taxon>Acanthomorphata</taxon>
        <taxon>Eupercaria</taxon>
        <taxon>Perciformes</taxon>
        <taxon>Cottioidei</taxon>
        <taxon>Cottales</taxon>
        <taxon>Liparidae</taxon>
        <taxon>Liparis</taxon>
    </lineage>
</organism>
<evidence type="ECO:0000313" key="1">
    <source>
        <dbReference type="EMBL" id="TNN34644.1"/>
    </source>
</evidence>
<gene>
    <name evidence="1" type="ORF">EYF80_055187</name>
</gene>